<gene>
    <name evidence="3" type="ORF">LAX5112_00267</name>
</gene>
<dbReference type="PRINTS" id="PR00111">
    <property type="entry name" value="ABHYDROLASE"/>
</dbReference>
<proteinExistence type="predicted"/>
<evidence type="ECO:0000256" key="1">
    <source>
        <dbReference type="ARBA" id="ARBA00022801"/>
    </source>
</evidence>
<keyword evidence="1 3" id="KW-0378">Hydrolase</keyword>
<dbReference type="OrthoDB" id="9804723at2"/>
<dbReference type="InterPro" id="IPR000639">
    <property type="entry name" value="Epox_hydrolase-like"/>
</dbReference>
<protein>
    <submittedName>
        <fullName evidence="3">Soluble epoxide hydrolase</fullName>
        <ecNumber evidence="3">3.3.2.10</ecNumber>
    </submittedName>
</protein>
<dbReference type="STRING" id="388408.LAX5112_00267"/>
<dbReference type="AlphaFoldDB" id="A0A0M6ZS53"/>
<dbReference type="PRINTS" id="PR00412">
    <property type="entry name" value="EPOXHYDRLASE"/>
</dbReference>
<dbReference type="GO" id="GO:0004301">
    <property type="term" value="F:epoxide hydrolase activity"/>
    <property type="evidence" value="ECO:0007669"/>
    <property type="project" value="UniProtKB-EC"/>
</dbReference>
<name>A0A0M6ZS53_9HYPH</name>
<dbReference type="SUPFAM" id="SSF53474">
    <property type="entry name" value="alpha/beta-Hydrolases"/>
    <property type="match status" value="1"/>
</dbReference>
<reference evidence="4" key="1">
    <citation type="submission" date="2015-07" db="EMBL/GenBank/DDBJ databases">
        <authorList>
            <person name="Rodrigo-Torres Lidia"/>
            <person name="Arahal R.David."/>
        </authorList>
    </citation>
    <scope>NUCLEOTIDE SEQUENCE [LARGE SCALE GENOMIC DNA]</scope>
    <source>
        <strain evidence="4">CECT 5112</strain>
    </source>
</reference>
<dbReference type="PANTHER" id="PTHR43329">
    <property type="entry name" value="EPOXIDE HYDROLASE"/>
    <property type="match status" value="1"/>
</dbReference>
<dbReference type="EC" id="3.3.2.10" evidence="3"/>
<evidence type="ECO:0000259" key="2">
    <source>
        <dbReference type="Pfam" id="PF00561"/>
    </source>
</evidence>
<feature type="domain" description="AB hydrolase-1" evidence="2">
    <location>
        <begin position="38"/>
        <end position="273"/>
    </location>
</feature>
<dbReference type="RefSeq" id="WP_055670249.1">
    <property type="nucleotide sequence ID" value="NZ_CXWD01000001.1"/>
</dbReference>
<dbReference type="InterPro" id="IPR029058">
    <property type="entry name" value="AB_hydrolase_fold"/>
</dbReference>
<evidence type="ECO:0000313" key="4">
    <source>
        <dbReference type="Proteomes" id="UP000053235"/>
    </source>
</evidence>
<dbReference type="Proteomes" id="UP000053235">
    <property type="component" value="Unassembled WGS sequence"/>
</dbReference>
<accession>A0A0M6ZS53</accession>
<sequence>MSPVNNEARLAAFEGRVSHHFTDNNGTKVHFASAGEGPLVVFIHGFPDHWLTWWQQMDVLSKTHRTVAMDLRGFNLSDHPEDQSAYTPETLASDVCAVIDACGERDAVVIGHDWGGFVAWQTAMLFPDRVQRLGIVNLPHPWAIARELANNPDQQKASGYARVFQQPGSESKLDFDRLSTWINDPAFRARHMAAMERSNRTGMLNYYRVCFPAEPYTERTDTPPPIKMPVLVVHGTEDPYVLTAGHNNLWEYVKGSLTIRAWSGVGHFVQHDAPDRLTAAFKSWIGETI</sequence>
<dbReference type="Pfam" id="PF00561">
    <property type="entry name" value="Abhydrolase_1"/>
    <property type="match status" value="1"/>
</dbReference>
<evidence type="ECO:0000313" key="3">
    <source>
        <dbReference type="EMBL" id="CTQ64354.1"/>
    </source>
</evidence>
<keyword evidence="4" id="KW-1185">Reference proteome</keyword>
<dbReference type="InterPro" id="IPR000073">
    <property type="entry name" value="AB_hydrolase_1"/>
</dbReference>
<organism evidence="3 4">
    <name type="scientific">Roseibium alexandrii</name>
    <dbReference type="NCBI Taxonomy" id="388408"/>
    <lineage>
        <taxon>Bacteria</taxon>
        <taxon>Pseudomonadati</taxon>
        <taxon>Pseudomonadota</taxon>
        <taxon>Alphaproteobacteria</taxon>
        <taxon>Hyphomicrobiales</taxon>
        <taxon>Stappiaceae</taxon>
        <taxon>Roseibium</taxon>
    </lineage>
</organism>
<dbReference type="Gene3D" id="3.40.50.1820">
    <property type="entry name" value="alpha/beta hydrolase"/>
    <property type="match status" value="1"/>
</dbReference>
<dbReference type="EMBL" id="CXWD01000001">
    <property type="protein sequence ID" value="CTQ64354.1"/>
    <property type="molecule type" value="Genomic_DNA"/>
</dbReference>